<dbReference type="AlphaFoldDB" id="A0AAD4MYX9"/>
<keyword evidence="2" id="KW-0812">Transmembrane</keyword>
<proteinExistence type="predicted"/>
<evidence type="ECO:0000313" key="4">
    <source>
        <dbReference type="Proteomes" id="UP001201812"/>
    </source>
</evidence>
<reference evidence="3" key="1">
    <citation type="submission" date="2022-01" db="EMBL/GenBank/DDBJ databases">
        <title>Genome Sequence Resource for Two Populations of Ditylenchus destructor, the Migratory Endoparasitic Phytonematode.</title>
        <authorList>
            <person name="Zhang H."/>
            <person name="Lin R."/>
            <person name="Xie B."/>
        </authorList>
    </citation>
    <scope>NUCLEOTIDE SEQUENCE</scope>
    <source>
        <strain evidence="3">BazhouSP</strain>
    </source>
</reference>
<keyword evidence="2" id="KW-0472">Membrane</keyword>
<feature type="compositionally biased region" description="Basic and acidic residues" evidence="1">
    <location>
        <begin position="573"/>
        <end position="609"/>
    </location>
</feature>
<evidence type="ECO:0000256" key="1">
    <source>
        <dbReference type="SAM" id="MobiDB-lite"/>
    </source>
</evidence>
<sequence>MGMQILSFSRMGWMEDFFAAGSSRPPSPFHPTHICMCGESRKEWVFQVEDVLFRERLAPAPKSHYYPRVGRPSVGQVNSPRSRLLIGAAGNPATRLGPGGYRGACRGRPDPRISLATFRKYTESPHQFVPLHQQVYGLNDLAYFERDPRFTTCLCDLCVRRKYRLGKRGHQKQQRWSRSGRNNSHLHYYLAIGHLLCVFIFGCSIICSAASSNSNSLPITTENPEFQLTQTFHYEPVISVENFDEESPPLASSLFHNPLLRHKRQAAAQGQNNMCHIWNAQSPVDLCSRGRWARLRLMRELSLFSRDCASAHSNVQLGELFRLEWRAIKSEGDLLSHTEQLKPEGRGCVTGPARSDQCLTCFQRMEQSLTQVERAYRAFDRTLERFDCMLAVDSNSATRPFSPNGTCLDCKTWYRKWLLVQLVDIWQEPPCINWCYYTQLACPHLATSKVVDFAGHPAFQCRDLHIPQSKTGNKERKDGVSTCNCIHPCDLHRIPAPDRRNTGEPLKWQSGHQHLPGQPYDFFADAEHCWTRQMQCAKELSAKWDFSEHAAYPTGATHAQAARFGREAHDANVIMPEERRPKDATEDESSWEKQEIDITDRNRAINSHDQRRRHRHDPGGESVENEFAMDEIKQRPTQNKAQQLEFKKFRRRAHAQWSAASYSYPVAHTLLLAFMLLIAFLSI</sequence>
<name>A0AAD4MYX9_9BILA</name>
<accession>A0AAD4MYX9</accession>
<evidence type="ECO:0000256" key="2">
    <source>
        <dbReference type="SAM" id="Phobius"/>
    </source>
</evidence>
<feature type="region of interest" description="Disordered" evidence="1">
    <location>
        <begin position="573"/>
        <end position="640"/>
    </location>
</feature>
<evidence type="ECO:0000313" key="3">
    <source>
        <dbReference type="EMBL" id="KAI1707972.1"/>
    </source>
</evidence>
<dbReference type="EMBL" id="JAKKPZ010000038">
    <property type="protein sequence ID" value="KAI1707972.1"/>
    <property type="molecule type" value="Genomic_DNA"/>
</dbReference>
<organism evidence="3 4">
    <name type="scientific">Ditylenchus destructor</name>
    <dbReference type="NCBI Taxonomy" id="166010"/>
    <lineage>
        <taxon>Eukaryota</taxon>
        <taxon>Metazoa</taxon>
        <taxon>Ecdysozoa</taxon>
        <taxon>Nematoda</taxon>
        <taxon>Chromadorea</taxon>
        <taxon>Rhabditida</taxon>
        <taxon>Tylenchina</taxon>
        <taxon>Tylenchomorpha</taxon>
        <taxon>Sphaerularioidea</taxon>
        <taxon>Anguinidae</taxon>
        <taxon>Anguininae</taxon>
        <taxon>Ditylenchus</taxon>
    </lineage>
</organism>
<comment type="caution">
    <text evidence="3">The sequence shown here is derived from an EMBL/GenBank/DDBJ whole genome shotgun (WGS) entry which is preliminary data.</text>
</comment>
<keyword evidence="2" id="KW-1133">Transmembrane helix</keyword>
<gene>
    <name evidence="3" type="ORF">DdX_12208</name>
</gene>
<protein>
    <submittedName>
        <fullName evidence="3">NCA Localization Factor</fullName>
    </submittedName>
</protein>
<keyword evidence="4" id="KW-1185">Reference proteome</keyword>
<feature type="transmembrane region" description="Helical" evidence="2">
    <location>
        <begin position="662"/>
        <end position="681"/>
    </location>
</feature>
<dbReference type="Proteomes" id="UP001201812">
    <property type="component" value="Unassembled WGS sequence"/>
</dbReference>